<evidence type="ECO:0000256" key="1">
    <source>
        <dbReference type="ARBA" id="ARBA00010574"/>
    </source>
</evidence>
<keyword evidence="2" id="KW-0810">Translation regulation</keyword>
<dbReference type="SUPFAM" id="SSF81301">
    <property type="entry name" value="Nucleotidyltransferase"/>
    <property type="match status" value="1"/>
</dbReference>
<sequence>MDTQDLLKAVVDSAEEKKAQDVVVLDIRGLSVVADYFVICHGNSETQVQAIAESIRDKAEELGLNPKPMEGLDQSRWVLLDLGDVVVHVFHREEREFYNLEKIWADASRVELSLGL</sequence>
<dbReference type="InterPro" id="IPR004394">
    <property type="entry name" value="Iojap/RsfS/C7orf30"/>
</dbReference>
<dbReference type="Proteomes" id="UP001232445">
    <property type="component" value="Unassembled WGS sequence"/>
</dbReference>
<keyword evidence="2" id="KW-0678">Repressor</keyword>
<dbReference type="HAMAP" id="MF_01477">
    <property type="entry name" value="Iojap_RsfS"/>
    <property type="match status" value="1"/>
</dbReference>
<dbReference type="PANTHER" id="PTHR21043">
    <property type="entry name" value="IOJAP SUPERFAMILY ORTHOLOG"/>
    <property type="match status" value="1"/>
</dbReference>
<evidence type="ECO:0000313" key="4">
    <source>
        <dbReference type="Proteomes" id="UP001232445"/>
    </source>
</evidence>
<evidence type="ECO:0000313" key="3">
    <source>
        <dbReference type="EMBL" id="MDQ0339592.1"/>
    </source>
</evidence>
<organism evidence="3 4">
    <name type="scientific">Caldalkalibacillus uzonensis</name>
    <dbReference type="NCBI Taxonomy" id="353224"/>
    <lineage>
        <taxon>Bacteria</taxon>
        <taxon>Bacillati</taxon>
        <taxon>Bacillota</taxon>
        <taxon>Bacilli</taxon>
        <taxon>Bacillales</taxon>
        <taxon>Bacillaceae</taxon>
        <taxon>Caldalkalibacillus</taxon>
    </lineage>
</organism>
<accession>A0ABU0CT46</accession>
<dbReference type="Pfam" id="PF02410">
    <property type="entry name" value="RsfS"/>
    <property type="match status" value="1"/>
</dbReference>
<comment type="caution">
    <text evidence="3">The sequence shown here is derived from an EMBL/GenBank/DDBJ whole genome shotgun (WGS) entry which is preliminary data.</text>
</comment>
<comment type="function">
    <text evidence="2">Functions as a ribosomal silencing factor. Interacts with ribosomal protein uL14 (rplN), blocking formation of intersubunit bridge B8. Prevents association of the 30S and 50S ribosomal subunits and the formation of functional ribosomes, thus repressing translation.</text>
</comment>
<comment type="subcellular location">
    <subcellularLocation>
        <location evidence="2">Cytoplasm</location>
    </subcellularLocation>
</comment>
<reference evidence="3 4" key="1">
    <citation type="submission" date="2023-07" db="EMBL/GenBank/DDBJ databases">
        <title>Genomic Encyclopedia of Type Strains, Phase IV (KMG-IV): sequencing the most valuable type-strain genomes for metagenomic binning, comparative biology and taxonomic classification.</title>
        <authorList>
            <person name="Goeker M."/>
        </authorList>
    </citation>
    <scope>NUCLEOTIDE SEQUENCE [LARGE SCALE GENOMIC DNA]</scope>
    <source>
        <strain evidence="3 4">DSM 17740</strain>
    </source>
</reference>
<keyword evidence="2" id="KW-0963">Cytoplasm</keyword>
<dbReference type="EMBL" id="JAUSUQ010000008">
    <property type="protein sequence ID" value="MDQ0339592.1"/>
    <property type="molecule type" value="Genomic_DNA"/>
</dbReference>
<comment type="subunit">
    <text evidence="2">Interacts with ribosomal protein uL14 (rplN).</text>
</comment>
<dbReference type="InterPro" id="IPR043519">
    <property type="entry name" value="NT_sf"/>
</dbReference>
<comment type="similarity">
    <text evidence="1 2">Belongs to the Iojap/RsfS family.</text>
</comment>
<evidence type="ECO:0000256" key="2">
    <source>
        <dbReference type="HAMAP-Rule" id="MF_01477"/>
    </source>
</evidence>
<proteinExistence type="inferred from homology"/>
<gene>
    <name evidence="2" type="primary">rsfS</name>
    <name evidence="3" type="ORF">J2S00_002380</name>
</gene>
<protein>
    <recommendedName>
        <fullName evidence="2">Ribosomal silencing factor RsfS</fullName>
    </recommendedName>
</protein>
<name>A0ABU0CT46_9BACI</name>
<dbReference type="RefSeq" id="WP_307339797.1">
    <property type="nucleotide sequence ID" value="NZ_JAUSUQ010000008.1"/>
</dbReference>
<dbReference type="Gene3D" id="3.30.460.10">
    <property type="entry name" value="Beta Polymerase, domain 2"/>
    <property type="match status" value="1"/>
</dbReference>
<keyword evidence="4" id="KW-1185">Reference proteome</keyword>
<dbReference type="PANTHER" id="PTHR21043:SF0">
    <property type="entry name" value="MITOCHONDRIAL ASSEMBLY OF RIBOSOMAL LARGE SUBUNIT PROTEIN 1"/>
    <property type="match status" value="1"/>
</dbReference>
<dbReference type="NCBIfam" id="TIGR00090">
    <property type="entry name" value="rsfS_iojap_ybeB"/>
    <property type="match status" value="1"/>
</dbReference>